<feature type="compositionally biased region" description="Basic residues" evidence="2">
    <location>
        <begin position="165"/>
        <end position="188"/>
    </location>
</feature>
<dbReference type="InterPro" id="IPR036770">
    <property type="entry name" value="Ankyrin_rpt-contain_sf"/>
</dbReference>
<gene>
    <name evidence="3" type="ORF">Q7C36_010576</name>
</gene>
<dbReference type="Proteomes" id="UP001187315">
    <property type="component" value="Unassembled WGS sequence"/>
</dbReference>
<feature type="region of interest" description="Disordered" evidence="2">
    <location>
        <begin position="1153"/>
        <end position="1202"/>
    </location>
</feature>
<feature type="region of interest" description="Disordered" evidence="2">
    <location>
        <begin position="905"/>
        <end position="938"/>
    </location>
</feature>
<accession>A0AA88MV79</accession>
<feature type="compositionally biased region" description="Polar residues" evidence="2">
    <location>
        <begin position="115"/>
        <end position="131"/>
    </location>
</feature>
<evidence type="ECO:0000256" key="2">
    <source>
        <dbReference type="SAM" id="MobiDB-lite"/>
    </source>
</evidence>
<feature type="repeat" description="ANK" evidence="1">
    <location>
        <begin position="251"/>
        <end position="283"/>
    </location>
</feature>
<keyword evidence="4" id="KW-1185">Reference proteome</keyword>
<dbReference type="SUPFAM" id="SSF48403">
    <property type="entry name" value="Ankyrin repeat"/>
    <property type="match status" value="1"/>
</dbReference>
<evidence type="ECO:0000313" key="3">
    <source>
        <dbReference type="EMBL" id="KAK2845722.1"/>
    </source>
</evidence>
<dbReference type="PANTHER" id="PTHR24149:SF14">
    <property type="entry name" value="ANKYRIN REPEAT DOMAIN 12"/>
    <property type="match status" value="1"/>
</dbReference>
<feature type="repeat" description="ANK" evidence="1">
    <location>
        <begin position="1061"/>
        <end position="1093"/>
    </location>
</feature>
<comment type="caution">
    <text evidence="3">The sequence shown here is derived from an EMBL/GenBank/DDBJ whole genome shotgun (WGS) entry which is preliminary data.</text>
</comment>
<dbReference type="PROSITE" id="PS50088">
    <property type="entry name" value="ANK_REPEAT"/>
    <property type="match status" value="6"/>
</dbReference>
<proteinExistence type="predicted"/>
<evidence type="ECO:0000313" key="4">
    <source>
        <dbReference type="Proteomes" id="UP001187315"/>
    </source>
</evidence>
<feature type="repeat" description="ANK" evidence="1">
    <location>
        <begin position="1094"/>
        <end position="1126"/>
    </location>
</feature>
<keyword evidence="1" id="KW-0040">ANK repeat</keyword>
<name>A0AA88MV79_TACVA</name>
<dbReference type="GO" id="GO:0005654">
    <property type="term" value="C:nucleoplasm"/>
    <property type="evidence" value="ECO:0007669"/>
    <property type="project" value="TreeGrafter"/>
</dbReference>
<feature type="compositionally biased region" description="Polar residues" evidence="2">
    <location>
        <begin position="926"/>
        <end position="938"/>
    </location>
</feature>
<dbReference type="Gene3D" id="1.25.40.20">
    <property type="entry name" value="Ankyrin repeat-containing domain"/>
    <property type="match status" value="2"/>
</dbReference>
<feature type="compositionally biased region" description="Basic and acidic residues" evidence="2">
    <location>
        <begin position="909"/>
        <end position="925"/>
    </location>
</feature>
<dbReference type="AlphaFoldDB" id="A0AA88MV79"/>
<feature type="repeat" description="ANK" evidence="1">
    <location>
        <begin position="284"/>
        <end position="316"/>
    </location>
</feature>
<dbReference type="SMART" id="SM00248">
    <property type="entry name" value="ANK"/>
    <property type="match status" value="6"/>
</dbReference>
<evidence type="ECO:0008006" key="5">
    <source>
        <dbReference type="Google" id="ProtNLM"/>
    </source>
</evidence>
<feature type="repeat" description="ANK" evidence="1">
    <location>
        <begin position="1028"/>
        <end position="1060"/>
    </location>
</feature>
<reference evidence="3" key="1">
    <citation type="submission" date="2023-08" db="EMBL/GenBank/DDBJ databases">
        <title>Pelteobagrus vachellii genome.</title>
        <authorList>
            <person name="Liu H."/>
        </authorList>
    </citation>
    <scope>NUCLEOTIDE SEQUENCE</scope>
    <source>
        <strain evidence="3">PRFRI_2022a</strain>
        <tissue evidence="3">Muscle</tissue>
    </source>
</reference>
<feature type="compositionally biased region" description="Basic and acidic residues" evidence="2">
    <location>
        <begin position="400"/>
        <end position="409"/>
    </location>
</feature>
<dbReference type="InterPro" id="IPR053210">
    <property type="entry name" value="ANKRD12"/>
</dbReference>
<dbReference type="EMBL" id="JAVHJS010000010">
    <property type="protein sequence ID" value="KAK2845722.1"/>
    <property type="molecule type" value="Genomic_DNA"/>
</dbReference>
<dbReference type="PANTHER" id="PTHR24149">
    <property type="entry name" value="ANKYRIN REPEAT DOMAIN-CONTAINING PROTEIN 12"/>
    <property type="match status" value="1"/>
</dbReference>
<dbReference type="PROSITE" id="PS50297">
    <property type="entry name" value="ANK_REP_REGION"/>
    <property type="match status" value="6"/>
</dbReference>
<dbReference type="Pfam" id="PF12796">
    <property type="entry name" value="Ank_2"/>
    <property type="match status" value="2"/>
</dbReference>
<feature type="region of interest" description="Disordered" evidence="2">
    <location>
        <begin position="377"/>
        <end position="423"/>
    </location>
</feature>
<sequence length="1265" mass="139513">MEFGVDNEDVVTTEPESEEADEKFYLNRLMLGSVGEHCREHCTPPLHTPPWSCSHFGISPEIGLLPERGLRRPAASSQIRDSPLTAFLSQNNTVCKEDEESTKMDQSDRSPVTVGMTSKSSKNNTDANRLQPYPVTSVQQPKCQFTNGLSQYACSGPSSVSSQRSVRKHERGMSKIKKDKGSISKRRSKEPVRRNLSSKSGEIEKNAVLSHLSTRGQQRPVAGICGRAIKKTTSSKRKTLSFWSIHKRNKFGETHLHLAVMKGDLQSVKDIIEVGASVNLADNAGWTPLHEAVLGHNYKVAETLIKAGALVNSVGFEGITPLQDAVHLGDFKLVHLLLKWGADPLLKNQKGDNAFDLSQDSDIEKLLRQYAAKACRRTRQKEQKSSEAEVSSAICPDTEDTTKVHDTSHEVTSSAQMLPQLRDPTKVSLAVQEQEPLGYDTKSCPDSEPGSDITVDYTKTPPSPENWALNATQDYCGVTDRVVDETILENDTTINEELIVNQSLVSGANEIKLNQWKDLCKETTDDTVLGGSEGDIVEESNSGVAKKRMRRMTMASDQKFLDYLLNFDLNSLSVVNTEIGSMKNGVTTLNKSVCKTLSSNPTLCEDTYLSHAPSNIDQECSIPVLTSCQIGVSESCPDKQSLPSEESSESIASQSLLIGLIHDHTYSPEPQVGLMMIGQLKPTNEQLKLVHSINQKQPFLPLPNFDSNTLNCVVNGEVIVGSNGNIFTEVLPAHHCQSNDSDESVKQPQKKMDDEVTLVSFCHRPVSSADIQGIICNERTCASTSVSKVLDITTLAGTLELEASPLCEEKQLVYSTPISKKPKDNEINIDSSRRIPPDANILTVSLASVCAKDGNTAVENNDAKSSADSDCTMIEEEEQLEITYKDREDMIFQARLNPAPVISTYEGENQDKQHNSCEIGKEHSSVEPTESTTDPLSTESSVSMLTDLSQKPLCILPTPDNNQCTESAGQVALHKVVENEEASYAAKMSQRKKKHKLETTTIHTDMLNAVTKPAKICKWRNIHRKNFLGETLLHQACKRGNLPDVKRLIKAGINFNIADNAGWTALHEACAEGYPDVVEELLRAGANVTSRGPEGFTPLHDAVVSGEYEVVLLLLQYGSNPHDKNSHGQSALDLAKHEIIKDLLLTFREPPVVSGKPNESFKQDSEFSQGNQVHRQPRQPPSSYRRDDKRNTAGSSAGPANIFVGQLQTTKATPIEVLSKQTGALRNETLMRITSIQLITKEEFLPSYMMDRYWDSFMNNDDWVF</sequence>
<dbReference type="InterPro" id="IPR002110">
    <property type="entry name" value="Ankyrin_rpt"/>
</dbReference>
<feature type="region of interest" description="Disordered" evidence="2">
    <location>
        <begin position="154"/>
        <end position="205"/>
    </location>
</feature>
<feature type="region of interest" description="Disordered" evidence="2">
    <location>
        <begin position="96"/>
        <end position="131"/>
    </location>
</feature>
<protein>
    <recommendedName>
        <fullName evidence="5">Ankyrin repeat domain-containing protein 31</fullName>
    </recommendedName>
</protein>
<feature type="repeat" description="ANK" evidence="1">
    <location>
        <begin position="317"/>
        <end position="349"/>
    </location>
</feature>
<organism evidence="3 4">
    <name type="scientific">Tachysurus vachellii</name>
    <name type="common">Darkbarbel catfish</name>
    <name type="synonym">Pelteobagrus vachellii</name>
    <dbReference type="NCBI Taxonomy" id="175792"/>
    <lineage>
        <taxon>Eukaryota</taxon>
        <taxon>Metazoa</taxon>
        <taxon>Chordata</taxon>
        <taxon>Craniata</taxon>
        <taxon>Vertebrata</taxon>
        <taxon>Euteleostomi</taxon>
        <taxon>Actinopterygii</taxon>
        <taxon>Neopterygii</taxon>
        <taxon>Teleostei</taxon>
        <taxon>Ostariophysi</taxon>
        <taxon>Siluriformes</taxon>
        <taxon>Bagridae</taxon>
        <taxon>Tachysurus</taxon>
    </lineage>
</organism>
<evidence type="ECO:0000256" key="1">
    <source>
        <dbReference type="PROSITE-ProRule" id="PRU00023"/>
    </source>
</evidence>